<dbReference type="PANTHER" id="PTHR43830">
    <property type="entry name" value="PROTEIN PSP1"/>
    <property type="match status" value="1"/>
</dbReference>
<dbReference type="AlphaFoldDB" id="A0A968GA81"/>
<dbReference type="NCBIfam" id="NF041131">
    <property type="entry name" value="RicT_YaaT_fam"/>
    <property type="match status" value="1"/>
</dbReference>
<comment type="caution">
    <text evidence="2">The sequence shown here is derived from an EMBL/GenBank/DDBJ whole genome shotgun (WGS) entry which is preliminary data.</text>
</comment>
<dbReference type="Pfam" id="PF04468">
    <property type="entry name" value="PSP1"/>
    <property type="match status" value="1"/>
</dbReference>
<dbReference type="PANTHER" id="PTHR43830:SF3">
    <property type="entry name" value="PROTEIN PSP1"/>
    <property type="match status" value="1"/>
</dbReference>
<accession>A0A968GA81</accession>
<keyword evidence="3" id="KW-1185">Reference proteome</keyword>
<proteinExistence type="predicted"/>
<dbReference type="InterPro" id="IPR047767">
    <property type="entry name" value="PSP1-like"/>
</dbReference>
<dbReference type="RefSeq" id="WP_167700247.1">
    <property type="nucleotide sequence ID" value="NZ_CP118174.1"/>
</dbReference>
<dbReference type="GO" id="GO:0005737">
    <property type="term" value="C:cytoplasm"/>
    <property type="evidence" value="ECO:0007669"/>
    <property type="project" value="TreeGrafter"/>
</dbReference>
<evidence type="ECO:0000259" key="1">
    <source>
        <dbReference type="PROSITE" id="PS51411"/>
    </source>
</evidence>
<sequence length="324" mass="37200">MRENRHKGGQDKFFYLTKLPYIHEIELGVASHDQFVSGDWVVAETRYGVDLVRILGLAKSYSEKSESKRHTSRILRESTTVDFEEMESNNQLSIVYEDICREKIIYRKLDMKLIKVHILHGRSKVIVFFTAEQRVDFRDLVRDLVAEFHTRIELRQIGVRDETRSLGGIAMCGREYCCHKINDQLKPATIKMVKDQSLSLNSSKISGGCGRLLCCLAYESDTYAQSRNELPSEGSIILLENIRYRVSEVHILTQEVTVVNCEDSAIKPFKVQVKNFRYQSNDNCWIETKDSEKGKEHTTKKLVMTPCGCARPEGTRCKGCTSQL</sequence>
<dbReference type="Proteomes" id="UP000711995">
    <property type="component" value="Unassembled WGS sequence"/>
</dbReference>
<dbReference type="InterPro" id="IPR007557">
    <property type="entry name" value="PSP1_C"/>
</dbReference>
<evidence type="ECO:0000313" key="3">
    <source>
        <dbReference type="Proteomes" id="UP000711995"/>
    </source>
</evidence>
<reference evidence="2 3" key="1">
    <citation type="submission" date="2020-03" db="EMBL/GenBank/DDBJ databases">
        <title>Spirochaetal bacteria isolated from arthropods constitute a novel genus Entomospira genus novum within the order Spirochaetales.</title>
        <authorList>
            <person name="Grana-Miraglia L."/>
            <person name="Sikutova S."/>
            <person name="Fingerle V."/>
            <person name="Sing A."/>
            <person name="Castillo-Ramirez S."/>
            <person name="Margos G."/>
            <person name="Rudolf I."/>
        </authorList>
    </citation>
    <scope>NUCLEOTIDE SEQUENCE [LARGE SCALE GENOMIC DNA]</scope>
    <source>
        <strain evidence="2 3">BR193</strain>
    </source>
</reference>
<name>A0A968GA81_9SPIO</name>
<organism evidence="2 3">
    <name type="scientific">Entomospira entomophila</name>
    <dbReference type="NCBI Taxonomy" id="2719988"/>
    <lineage>
        <taxon>Bacteria</taxon>
        <taxon>Pseudomonadati</taxon>
        <taxon>Spirochaetota</taxon>
        <taxon>Spirochaetia</taxon>
        <taxon>Spirochaetales</taxon>
        <taxon>Spirochaetaceae</taxon>
        <taxon>Entomospira</taxon>
    </lineage>
</organism>
<feature type="domain" description="PSP1 C-terminal" evidence="1">
    <location>
        <begin position="72"/>
        <end position="157"/>
    </location>
</feature>
<gene>
    <name evidence="2" type="ORF">HCT14_03925</name>
</gene>
<dbReference type="EMBL" id="JAATLJ010000001">
    <property type="protein sequence ID" value="NIZ40660.1"/>
    <property type="molecule type" value="Genomic_DNA"/>
</dbReference>
<dbReference type="PROSITE" id="PS51411">
    <property type="entry name" value="PSP1_C"/>
    <property type="match status" value="1"/>
</dbReference>
<protein>
    <recommendedName>
        <fullName evidence="1">PSP1 C-terminal domain-containing protein</fullName>
    </recommendedName>
</protein>
<evidence type="ECO:0000313" key="2">
    <source>
        <dbReference type="EMBL" id="NIZ40660.1"/>
    </source>
</evidence>